<dbReference type="PANTHER" id="PTHR30632:SF0">
    <property type="entry name" value="SULFATE-BINDING PROTEIN"/>
    <property type="match status" value="1"/>
</dbReference>
<feature type="binding site" evidence="4">
    <location>
        <position position="184"/>
    </location>
    <ligand>
        <name>molybdate</name>
        <dbReference type="ChEBI" id="CHEBI:36264"/>
    </ligand>
</feature>
<dbReference type="InterPro" id="IPR005950">
    <property type="entry name" value="ModA"/>
</dbReference>
<evidence type="ECO:0000256" key="4">
    <source>
        <dbReference type="PIRSR" id="PIRSR004846-1"/>
    </source>
</evidence>
<comment type="similarity">
    <text evidence="1">Belongs to the bacterial solute-binding protein ModA family.</text>
</comment>
<comment type="caution">
    <text evidence="7">The sequence shown here is derived from an EMBL/GenBank/DDBJ whole genome shotgun (WGS) entry which is preliminary data.</text>
</comment>
<organism evidence="7 8">
    <name type="scientific">Actinophytocola xinjiangensis</name>
    <dbReference type="NCBI Taxonomy" id="485602"/>
    <lineage>
        <taxon>Bacteria</taxon>
        <taxon>Bacillati</taxon>
        <taxon>Actinomycetota</taxon>
        <taxon>Actinomycetes</taxon>
        <taxon>Pseudonocardiales</taxon>
        <taxon>Pseudonocardiaceae</taxon>
    </lineage>
</organism>
<evidence type="ECO:0000256" key="1">
    <source>
        <dbReference type="ARBA" id="ARBA00009175"/>
    </source>
</evidence>
<sequence length="266" mass="26747">MSRFVPVLAVVAALAVAGCSSSDPGASDGESTGTSGPAAPEVTGDLTVFAAASLTETFTELGENFEAANPEVSVTFNFAGSSALAKQINEGAPADVFASAAPRNMTETTDTGAVTADPVTFVTNTLEIAVPAGNPAGVTGLADFGKEDLKIGLCAEQVPCGAASKKVFEAAGVTPAPDTLEQDVKAVLTKVSLGEVDAALVYRTDVKAAGDKVEGIEFPESADAVNDYPIAPCAQAPNPQAAQAFIDYVLSQEGQAVLTEAGFGTP</sequence>
<keyword evidence="3 6" id="KW-0732">Signal</keyword>
<evidence type="ECO:0000313" key="8">
    <source>
        <dbReference type="Proteomes" id="UP000185696"/>
    </source>
</evidence>
<evidence type="ECO:0000256" key="5">
    <source>
        <dbReference type="SAM" id="MobiDB-lite"/>
    </source>
</evidence>
<dbReference type="Pfam" id="PF13531">
    <property type="entry name" value="SBP_bac_11"/>
    <property type="match status" value="1"/>
</dbReference>
<dbReference type="OrthoDB" id="9785015at2"/>
<feature type="compositionally biased region" description="Polar residues" evidence="5">
    <location>
        <begin position="21"/>
        <end position="35"/>
    </location>
</feature>
<dbReference type="NCBIfam" id="TIGR01256">
    <property type="entry name" value="modA"/>
    <property type="match status" value="1"/>
</dbReference>
<dbReference type="RefSeq" id="WP_075138492.1">
    <property type="nucleotide sequence ID" value="NZ_MSIF01000045.1"/>
</dbReference>
<evidence type="ECO:0000256" key="6">
    <source>
        <dbReference type="SAM" id="SignalP"/>
    </source>
</evidence>
<evidence type="ECO:0000313" key="7">
    <source>
        <dbReference type="EMBL" id="OLF04409.1"/>
    </source>
</evidence>
<gene>
    <name evidence="7" type="ORF">BLA60_40910</name>
</gene>
<dbReference type="AlphaFoldDB" id="A0A7Z0WCQ9"/>
<keyword evidence="8" id="KW-1185">Reference proteome</keyword>
<dbReference type="Gene3D" id="3.40.190.10">
    <property type="entry name" value="Periplasmic binding protein-like II"/>
    <property type="match status" value="2"/>
</dbReference>
<accession>A0A7Z0WCQ9</accession>
<evidence type="ECO:0000256" key="2">
    <source>
        <dbReference type="ARBA" id="ARBA00022723"/>
    </source>
</evidence>
<proteinExistence type="inferred from homology"/>
<dbReference type="GO" id="GO:0030973">
    <property type="term" value="F:molybdate ion binding"/>
    <property type="evidence" value="ECO:0007669"/>
    <property type="project" value="TreeGrafter"/>
</dbReference>
<dbReference type="InterPro" id="IPR050682">
    <property type="entry name" value="ModA/WtpA"/>
</dbReference>
<dbReference type="PROSITE" id="PS51257">
    <property type="entry name" value="PROKAR_LIPOPROTEIN"/>
    <property type="match status" value="1"/>
</dbReference>
<feature type="binding site" evidence="4">
    <location>
        <position position="81"/>
    </location>
    <ligand>
        <name>molybdate</name>
        <dbReference type="ChEBI" id="CHEBI:36264"/>
    </ligand>
</feature>
<keyword evidence="2 4" id="KW-0479">Metal-binding</keyword>
<keyword evidence="4" id="KW-0500">Molybdenum</keyword>
<protein>
    <submittedName>
        <fullName evidence="7">Molybdate ABC transporter substrate-binding protein</fullName>
    </submittedName>
</protein>
<dbReference type="PANTHER" id="PTHR30632">
    <property type="entry name" value="MOLYBDATE-BINDING PERIPLASMIC PROTEIN"/>
    <property type="match status" value="1"/>
</dbReference>
<feature type="binding site" evidence="4">
    <location>
        <position position="53"/>
    </location>
    <ligand>
        <name>molybdate</name>
        <dbReference type="ChEBI" id="CHEBI:36264"/>
    </ligand>
</feature>
<feature type="chain" id="PRO_5038777792" evidence="6">
    <location>
        <begin position="23"/>
        <end position="266"/>
    </location>
</feature>
<dbReference type="GO" id="GO:0046872">
    <property type="term" value="F:metal ion binding"/>
    <property type="evidence" value="ECO:0007669"/>
    <property type="project" value="UniProtKB-KW"/>
</dbReference>
<dbReference type="Proteomes" id="UP000185696">
    <property type="component" value="Unassembled WGS sequence"/>
</dbReference>
<evidence type="ECO:0000256" key="3">
    <source>
        <dbReference type="ARBA" id="ARBA00022729"/>
    </source>
</evidence>
<reference evidence="7 8" key="1">
    <citation type="submission" date="2016-12" db="EMBL/GenBank/DDBJ databases">
        <title>The draft genome sequence of Actinophytocola xinjiangensis.</title>
        <authorList>
            <person name="Wang W."/>
            <person name="Yuan L."/>
        </authorList>
    </citation>
    <scope>NUCLEOTIDE SEQUENCE [LARGE SCALE GENOMIC DNA]</scope>
    <source>
        <strain evidence="7 8">CGMCC 4.4663</strain>
    </source>
</reference>
<feature type="region of interest" description="Disordered" evidence="5">
    <location>
        <begin position="21"/>
        <end position="41"/>
    </location>
</feature>
<feature type="signal peptide" evidence="6">
    <location>
        <begin position="1"/>
        <end position="22"/>
    </location>
</feature>
<dbReference type="PIRSF" id="PIRSF004846">
    <property type="entry name" value="ModA"/>
    <property type="match status" value="1"/>
</dbReference>
<dbReference type="GO" id="GO:0015689">
    <property type="term" value="P:molybdate ion transport"/>
    <property type="evidence" value="ECO:0007669"/>
    <property type="project" value="InterPro"/>
</dbReference>
<dbReference type="EMBL" id="MSIF01000045">
    <property type="protein sequence ID" value="OLF04409.1"/>
    <property type="molecule type" value="Genomic_DNA"/>
</dbReference>
<feature type="binding site" evidence="4">
    <location>
        <position position="202"/>
    </location>
    <ligand>
        <name>molybdate</name>
        <dbReference type="ChEBI" id="CHEBI:36264"/>
    </ligand>
</feature>
<dbReference type="SUPFAM" id="SSF53850">
    <property type="entry name" value="Periplasmic binding protein-like II"/>
    <property type="match status" value="1"/>
</dbReference>
<name>A0A7Z0WCQ9_9PSEU</name>
<dbReference type="CDD" id="cd13538">
    <property type="entry name" value="PBP2_ModA_like_1"/>
    <property type="match status" value="1"/>
</dbReference>